<dbReference type="CDD" id="cd17324">
    <property type="entry name" value="MFS_NepI_like"/>
    <property type="match status" value="1"/>
</dbReference>
<sequence length="443" mass="44439">MPALRPNAPTGLPPGAALLFAVAAGASVANVYFAQPLLATLGADFGIGERAVGAVVTLTQLGYGIGLLLLVPLGDRLDRKRLAVAQMLALAFALTAVATARSPGVLFAAFAAVGLLAVVTQLLVASAAALADDTSRGRVVGTVTAGIVVGILLARTVAGLLADAAGWRSVYAASAVLSVAVAAALARILPSGGARPTPPPYRKLLGSLPELLRTEPLFRQRAVIALLLFASFGTLWSSVALPLSEPPYTLSHSAIGAFGLAGAAGALAASPAGRLADRGYARHVTGGGLALLTLSWLPLAATTSTLWALAAGAIVLDLAVQAVHVTNQTVLYALRPDAGSSLIGGYMVFYSLGSALGAITATTLYAAAGWHAVCALGASFALAGLGVWALGERGARRARSSAAATASGGQDIRTSTPELRKRSTQSANHEASASAACRAATSE</sequence>
<feature type="transmembrane region" description="Helical" evidence="6">
    <location>
        <begin position="106"/>
        <end position="131"/>
    </location>
</feature>
<dbReference type="EMBL" id="BAABHS010000005">
    <property type="protein sequence ID" value="GAA4955447.1"/>
    <property type="molecule type" value="Genomic_DNA"/>
</dbReference>
<dbReference type="PANTHER" id="PTHR42910:SF1">
    <property type="entry name" value="MAJOR FACILITATOR SUPERFAMILY (MFS) PROFILE DOMAIN-CONTAINING PROTEIN"/>
    <property type="match status" value="1"/>
</dbReference>
<feature type="domain" description="Major facilitator superfamily (MFS) profile" evidence="7">
    <location>
        <begin position="16"/>
        <end position="395"/>
    </location>
</feature>
<feature type="transmembrane region" description="Helical" evidence="6">
    <location>
        <begin position="280"/>
        <end position="299"/>
    </location>
</feature>
<feature type="transmembrane region" description="Helical" evidence="6">
    <location>
        <begin position="305"/>
        <end position="323"/>
    </location>
</feature>
<protein>
    <submittedName>
        <fullName evidence="8">MFS transporter</fullName>
    </submittedName>
</protein>
<evidence type="ECO:0000313" key="8">
    <source>
        <dbReference type="EMBL" id="GAA4955447.1"/>
    </source>
</evidence>
<reference evidence="9" key="1">
    <citation type="journal article" date="2019" name="Int. J. Syst. Evol. Microbiol.">
        <title>The Global Catalogue of Microorganisms (GCM) 10K type strain sequencing project: providing services to taxonomists for standard genome sequencing and annotation.</title>
        <authorList>
            <consortium name="The Broad Institute Genomics Platform"/>
            <consortium name="The Broad Institute Genome Sequencing Center for Infectious Disease"/>
            <person name="Wu L."/>
            <person name="Ma J."/>
        </authorList>
    </citation>
    <scope>NUCLEOTIDE SEQUENCE [LARGE SCALE GENOMIC DNA]</scope>
    <source>
        <strain evidence="9">JCM 17986</strain>
    </source>
</reference>
<dbReference type="SUPFAM" id="SSF103473">
    <property type="entry name" value="MFS general substrate transporter"/>
    <property type="match status" value="1"/>
</dbReference>
<dbReference type="PROSITE" id="PS50850">
    <property type="entry name" value="MFS"/>
    <property type="match status" value="1"/>
</dbReference>
<evidence type="ECO:0000256" key="1">
    <source>
        <dbReference type="ARBA" id="ARBA00004651"/>
    </source>
</evidence>
<keyword evidence="2 6" id="KW-0812">Transmembrane</keyword>
<evidence type="ECO:0000313" key="9">
    <source>
        <dbReference type="Proteomes" id="UP001500466"/>
    </source>
</evidence>
<feature type="transmembrane region" description="Helical" evidence="6">
    <location>
        <begin position="170"/>
        <end position="189"/>
    </location>
</feature>
<feature type="compositionally biased region" description="Low complexity" evidence="5">
    <location>
        <begin position="426"/>
        <end position="443"/>
    </location>
</feature>
<dbReference type="InterPro" id="IPR011701">
    <property type="entry name" value="MFS"/>
</dbReference>
<proteinExistence type="predicted"/>
<dbReference type="Gene3D" id="1.20.1250.20">
    <property type="entry name" value="MFS general substrate transporter like domains"/>
    <property type="match status" value="1"/>
</dbReference>
<feature type="transmembrane region" description="Helical" evidence="6">
    <location>
        <begin position="138"/>
        <end position="158"/>
    </location>
</feature>
<accession>A0ABP9GYV2</accession>
<feature type="transmembrane region" description="Helical" evidence="6">
    <location>
        <begin position="222"/>
        <end position="243"/>
    </location>
</feature>
<comment type="caution">
    <text evidence="8">The sequence shown here is derived from an EMBL/GenBank/DDBJ whole genome shotgun (WGS) entry which is preliminary data.</text>
</comment>
<evidence type="ECO:0000256" key="6">
    <source>
        <dbReference type="SAM" id="Phobius"/>
    </source>
</evidence>
<dbReference type="Proteomes" id="UP001500466">
    <property type="component" value="Unassembled WGS sequence"/>
</dbReference>
<feature type="region of interest" description="Disordered" evidence="5">
    <location>
        <begin position="401"/>
        <end position="443"/>
    </location>
</feature>
<keyword evidence="3 6" id="KW-1133">Transmembrane helix</keyword>
<organism evidence="8 9">
    <name type="scientific">Yinghuangia aomiensis</name>
    <dbReference type="NCBI Taxonomy" id="676205"/>
    <lineage>
        <taxon>Bacteria</taxon>
        <taxon>Bacillati</taxon>
        <taxon>Actinomycetota</taxon>
        <taxon>Actinomycetes</taxon>
        <taxon>Kitasatosporales</taxon>
        <taxon>Streptomycetaceae</taxon>
        <taxon>Yinghuangia</taxon>
    </lineage>
</organism>
<evidence type="ECO:0000256" key="2">
    <source>
        <dbReference type="ARBA" id="ARBA00022692"/>
    </source>
</evidence>
<feature type="transmembrane region" description="Helical" evidence="6">
    <location>
        <begin position="343"/>
        <end position="364"/>
    </location>
</feature>
<gene>
    <name evidence="8" type="ORF">GCM10023205_16670</name>
</gene>
<comment type="subcellular location">
    <subcellularLocation>
        <location evidence="1">Cell membrane</location>
        <topology evidence="1">Multi-pass membrane protein</topology>
    </subcellularLocation>
</comment>
<feature type="transmembrane region" description="Helical" evidence="6">
    <location>
        <begin position="370"/>
        <end position="391"/>
    </location>
</feature>
<dbReference type="RefSeq" id="WP_345674673.1">
    <property type="nucleotide sequence ID" value="NZ_BAABHS010000005.1"/>
</dbReference>
<dbReference type="Pfam" id="PF07690">
    <property type="entry name" value="MFS_1"/>
    <property type="match status" value="1"/>
</dbReference>
<evidence type="ECO:0000256" key="5">
    <source>
        <dbReference type="SAM" id="MobiDB-lite"/>
    </source>
</evidence>
<name>A0ABP9GYV2_9ACTN</name>
<feature type="transmembrane region" description="Helical" evidence="6">
    <location>
        <begin position="82"/>
        <end position="100"/>
    </location>
</feature>
<dbReference type="InterPro" id="IPR020846">
    <property type="entry name" value="MFS_dom"/>
</dbReference>
<dbReference type="InterPro" id="IPR036259">
    <property type="entry name" value="MFS_trans_sf"/>
</dbReference>
<evidence type="ECO:0000256" key="4">
    <source>
        <dbReference type="ARBA" id="ARBA00023136"/>
    </source>
</evidence>
<keyword evidence="9" id="KW-1185">Reference proteome</keyword>
<evidence type="ECO:0000256" key="3">
    <source>
        <dbReference type="ARBA" id="ARBA00022989"/>
    </source>
</evidence>
<evidence type="ECO:0000259" key="7">
    <source>
        <dbReference type="PROSITE" id="PS50850"/>
    </source>
</evidence>
<feature type="transmembrane region" description="Helical" evidence="6">
    <location>
        <begin position="249"/>
        <end position="268"/>
    </location>
</feature>
<feature type="transmembrane region" description="Helical" evidence="6">
    <location>
        <begin position="12"/>
        <end position="32"/>
    </location>
</feature>
<keyword evidence="4 6" id="KW-0472">Membrane</keyword>
<feature type="transmembrane region" description="Helical" evidence="6">
    <location>
        <begin position="52"/>
        <end position="70"/>
    </location>
</feature>
<dbReference type="PANTHER" id="PTHR42910">
    <property type="entry name" value="TRANSPORTER SCO4007-RELATED"/>
    <property type="match status" value="1"/>
</dbReference>